<name>A0AC61Y1P2_9FLAO</name>
<proteinExistence type="predicted"/>
<evidence type="ECO:0000313" key="2">
    <source>
        <dbReference type="Proteomes" id="UP000356253"/>
    </source>
</evidence>
<keyword evidence="2" id="KW-1185">Reference proteome</keyword>
<comment type="caution">
    <text evidence="1">The sequence shown here is derived from an EMBL/GenBank/DDBJ whole genome shotgun (WGS) entry which is preliminary data.</text>
</comment>
<accession>A0AC61Y1P2</accession>
<dbReference type="EMBL" id="CABVMM010000001">
    <property type="protein sequence ID" value="VVU98761.1"/>
    <property type="molecule type" value="Genomic_DNA"/>
</dbReference>
<dbReference type="Proteomes" id="UP000356253">
    <property type="component" value="Unassembled WGS sequence"/>
</dbReference>
<sequence length="76" mass="9417">MKDFFEFIEYIFVDILFKPLDWLRELQLDSWAAANALNWIFIIIGIIAFCYWLKQLRGFADEEHKRQEKYFGKYWN</sequence>
<organism evidence="1 2">
    <name type="scientific">Mesonia oceanica</name>
    <dbReference type="NCBI Taxonomy" id="2687242"/>
    <lineage>
        <taxon>Bacteria</taxon>
        <taxon>Pseudomonadati</taxon>
        <taxon>Bacteroidota</taxon>
        <taxon>Flavobacteriia</taxon>
        <taxon>Flavobacteriales</taxon>
        <taxon>Flavobacteriaceae</taxon>
        <taxon>Mesonia</taxon>
    </lineage>
</organism>
<evidence type="ECO:0000313" key="1">
    <source>
        <dbReference type="EMBL" id="VVU98761.1"/>
    </source>
</evidence>
<gene>
    <name evidence="1" type="ORF">FVB9532_00007</name>
</gene>
<reference evidence="1" key="1">
    <citation type="submission" date="2019-09" db="EMBL/GenBank/DDBJ databases">
        <authorList>
            <person name="Rodrigo-Torres L."/>
            <person name="Arahal R. D."/>
            <person name="Lucena T."/>
        </authorList>
    </citation>
    <scope>NUCLEOTIDE SEQUENCE</scope>
    <source>
        <strain evidence="1">ISS653</strain>
    </source>
</reference>
<protein>
    <submittedName>
        <fullName evidence="1">Uncharacterized protein</fullName>
    </submittedName>
</protein>